<evidence type="ECO:0000313" key="2">
    <source>
        <dbReference type="Proteomes" id="UP000827092"/>
    </source>
</evidence>
<name>A0AAV6UHQ3_9ARAC</name>
<sequence>MVFTSLYIQCSLVPFGRITNQQWTLYNFLRKTHTCAAYLPHLTSYPNLPQQNHKGATSPHPITRPADQTILVMSATPLDRLLKDCDGREARNGKRHLSGKGVFRTAVKAGHLADDSWEKA</sequence>
<organism evidence="1 2">
    <name type="scientific">Oedothorax gibbosus</name>
    <dbReference type="NCBI Taxonomy" id="931172"/>
    <lineage>
        <taxon>Eukaryota</taxon>
        <taxon>Metazoa</taxon>
        <taxon>Ecdysozoa</taxon>
        <taxon>Arthropoda</taxon>
        <taxon>Chelicerata</taxon>
        <taxon>Arachnida</taxon>
        <taxon>Araneae</taxon>
        <taxon>Araneomorphae</taxon>
        <taxon>Entelegynae</taxon>
        <taxon>Araneoidea</taxon>
        <taxon>Linyphiidae</taxon>
        <taxon>Erigoninae</taxon>
        <taxon>Oedothorax</taxon>
    </lineage>
</organism>
<comment type="caution">
    <text evidence="1">The sequence shown here is derived from an EMBL/GenBank/DDBJ whole genome shotgun (WGS) entry which is preliminary data.</text>
</comment>
<proteinExistence type="predicted"/>
<dbReference type="EMBL" id="JAFNEN010000428">
    <property type="protein sequence ID" value="KAG8183176.1"/>
    <property type="molecule type" value="Genomic_DNA"/>
</dbReference>
<dbReference type="Proteomes" id="UP000827092">
    <property type="component" value="Unassembled WGS sequence"/>
</dbReference>
<dbReference type="AlphaFoldDB" id="A0AAV6UHQ3"/>
<evidence type="ECO:0000313" key="1">
    <source>
        <dbReference type="EMBL" id="KAG8183176.1"/>
    </source>
</evidence>
<keyword evidence="2" id="KW-1185">Reference proteome</keyword>
<protein>
    <submittedName>
        <fullName evidence="1">Uncharacterized protein</fullName>
    </submittedName>
</protein>
<reference evidence="1 2" key="1">
    <citation type="journal article" date="2022" name="Nat. Ecol. Evol.">
        <title>A masculinizing supergene underlies an exaggerated male reproductive morph in a spider.</title>
        <authorList>
            <person name="Hendrickx F."/>
            <person name="De Corte Z."/>
            <person name="Sonet G."/>
            <person name="Van Belleghem S.M."/>
            <person name="Kostlbacher S."/>
            <person name="Vangestel C."/>
        </authorList>
    </citation>
    <scope>NUCLEOTIDE SEQUENCE [LARGE SCALE GENOMIC DNA]</scope>
    <source>
        <strain evidence="1">W744_W776</strain>
    </source>
</reference>
<accession>A0AAV6UHQ3</accession>
<gene>
    <name evidence="1" type="ORF">JTE90_016964</name>
</gene>